<reference evidence="1 2" key="1">
    <citation type="journal article" date="2018" name="Sci. Rep.">
        <title>Genomic signatures of local adaptation to the degree of environmental predictability in rotifers.</title>
        <authorList>
            <person name="Franch-Gras L."/>
            <person name="Hahn C."/>
            <person name="Garcia-Roger E.M."/>
            <person name="Carmona M.J."/>
            <person name="Serra M."/>
            <person name="Gomez A."/>
        </authorList>
    </citation>
    <scope>NUCLEOTIDE SEQUENCE [LARGE SCALE GENOMIC DNA]</scope>
    <source>
        <strain evidence="1">HYR1</strain>
    </source>
</reference>
<evidence type="ECO:0000313" key="2">
    <source>
        <dbReference type="Proteomes" id="UP000276133"/>
    </source>
</evidence>
<evidence type="ECO:0000313" key="1">
    <source>
        <dbReference type="EMBL" id="RNA26005.1"/>
    </source>
</evidence>
<protein>
    <submittedName>
        <fullName evidence="1">Uncharacterized protein</fullName>
    </submittedName>
</protein>
<comment type="caution">
    <text evidence="1">The sequence shown here is derived from an EMBL/GenBank/DDBJ whole genome shotgun (WGS) entry which is preliminary data.</text>
</comment>
<dbReference type="AlphaFoldDB" id="A0A3M7RRN8"/>
<name>A0A3M7RRN8_BRAPC</name>
<dbReference type="Proteomes" id="UP000276133">
    <property type="component" value="Unassembled WGS sequence"/>
</dbReference>
<proteinExistence type="predicted"/>
<keyword evidence="2" id="KW-1185">Reference proteome</keyword>
<organism evidence="1 2">
    <name type="scientific">Brachionus plicatilis</name>
    <name type="common">Marine rotifer</name>
    <name type="synonym">Brachionus muelleri</name>
    <dbReference type="NCBI Taxonomy" id="10195"/>
    <lineage>
        <taxon>Eukaryota</taxon>
        <taxon>Metazoa</taxon>
        <taxon>Spiralia</taxon>
        <taxon>Gnathifera</taxon>
        <taxon>Rotifera</taxon>
        <taxon>Eurotatoria</taxon>
        <taxon>Monogononta</taxon>
        <taxon>Pseudotrocha</taxon>
        <taxon>Ploima</taxon>
        <taxon>Brachionidae</taxon>
        <taxon>Brachionus</taxon>
    </lineage>
</organism>
<dbReference type="EMBL" id="REGN01002812">
    <property type="protein sequence ID" value="RNA26005.1"/>
    <property type="molecule type" value="Genomic_DNA"/>
</dbReference>
<accession>A0A3M7RRN8</accession>
<gene>
    <name evidence="1" type="ORF">BpHYR1_053556</name>
</gene>
<sequence>MKESKKSRGRVNEFKLLELVIDDKLNFKKYVYNLCLTNAQFFSFKILSFDGQIEVHDQIHNFEYLNILEESIKGQLEKKEFCRFDDGKIDQKSKLTSNESKNVKYDLRNKELLSDQVIIIRKLKVLIMGTSL</sequence>